<proteinExistence type="predicted"/>
<keyword evidence="2" id="KW-1133">Transmembrane helix</keyword>
<organism evidence="3 4">
    <name type="scientific">Rhizoctonia solani</name>
    <dbReference type="NCBI Taxonomy" id="456999"/>
    <lineage>
        <taxon>Eukaryota</taxon>
        <taxon>Fungi</taxon>
        <taxon>Dikarya</taxon>
        <taxon>Basidiomycota</taxon>
        <taxon>Agaricomycotina</taxon>
        <taxon>Agaricomycetes</taxon>
        <taxon>Cantharellales</taxon>
        <taxon>Ceratobasidiaceae</taxon>
        <taxon>Rhizoctonia</taxon>
    </lineage>
</organism>
<feature type="compositionally biased region" description="Polar residues" evidence="1">
    <location>
        <begin position="1"/>
        <end position="25"/>
    </location>
</feature>
<evidence type="ECO:0000313" key="3">
    <source>
        <dbReference type="EMBL" id="CAE6446357.1"/>
    </source>
</evidence>
<dbReference type="EMBL" id="CAJMWS010000471">
    <property type="protein sequence ID" value="CAE6446357.1"/>
    <property type="molecule type" value="Genomic_DNA"/>
</dbReference>
<evidence type="ECO:0000256" key="1">
    <source>
        <dbReference type="SAM" id="MobiDB-lite"/>
    </source>
</evidence>
<protein>
    <submittedName>
        <fullName evidence="3">Uncharacterized protein</fullName>
    </submittedName>
</protein>
<accession>A0A8H3GEP3</accession>
<feature type="compositionally biased region" description="Basic and acidic residues" evidence="1">
    <location>
        <begin position="64"/>
        <end position="79"/>
    </location>
</feature>
<feature type="transmembrane region" description="Helical" evidence="2">
    <location>
        <begin position="256"/>
        <end position="277"/>
    </location>
</feature>
<evidence type="ECO:0000313" key="4">
    <source>
        <dbReference type="Proteomes" id="UP000663846"/>
    </source>
</evidence>
<reference evidence="3" key="1">
    <citation type="submission" date="2021-01" db="EMBL/GenBank/DDBJ databases">
        <authorList>
            <person name="Kaushik A."/>
        </authorList>
    </citation>
    <scope>NUCLEOTIDE SEQUENCE</scope>
    <source>
        <strain evidence="3">AG1-1C</strain>
    </source>
</reference>
<feature type="region of interest" description="Disordered" evidence="1">
    <location>
        <begin position="1"/>
        <end position="115"/>
    </location>
</feature>
<dbReference type="Proteomes" id="UP000663846">
    <property type="component" value="Unassembled WGS sequence"/>
</dbReference>
<name>A0A8H3GEP3_9AGAM</name>
<feature type="transmembrane region" description="Helical" evidence="2">
    <location>
        <begin position="132"/>
        <end position="150"/>
    </location>
</feature>
<sequence>MGSDCPTTPLTGSENAQLLSPSYHLNNEPRANLDPPYGYVSRRPPPVFVEQQDRRGLYEIVSSPDDRENHTDPYERQDDNDNIPLFHLRNRPTGDKKRYSTVLPSTPLPRGPVPPGLAGGTGWMERFEPTPIIPLIIHTLLCIAAFPLIFYLSPKANGLSVFWARVIVGAIAGALGLSLSVSLMDLARRGIEAALWATIIHESMSGDTGGVTLSQLNYHTANPVSPWAAILLLYRRWFKHRGTGRSRRKDYDDAPWSLYIVLFLFTAAISGSLAFGFGRVVDIYTGRVMQTQLYDEVKVIGDLSSEDIARAEYLNSAFKGYKHTWSIIPFSATANLPKDRSFKVRRSSGSGVEDALHFAEVYTGQVINRTGFGTFFENTTAVWTNASSPANTTTLTTAVEGMVPIGEGAILRWPRWGERVVCQTMEEMPGNGLIIDPKRNTQNNLTYGYVTKAAVHGLLDYAEISNKSLAQLPPINFASYLDPGDEPPAGVMESDVAMMGKWSDNGVAHQFKSEALDRGEPGHGWTMLEIVLIRLNESYAPQSQFPQYVPGGDAISRTRIGIDAALCVSEIRPHILDAYHNAAGLPTTRNFVEEGDVFTVPDKNRKGKFIQDVQRGLKSTGKWLPFSNAHTNARNMIIKDNGRDFYHVSNPTVVSFTGGFGPDNYTKLLAAELQDALADADSQHLLPYLVGSQPIVARGYTDDMGVYLLHERLLV</sequence>
<feature type="compositionally biased region" description="Pro residues" evidence="1">
    <location>
        <begin position="106"/>
        <end position="115"/>
    </location>
</feature>
<evidence type="ECO:0000256" key="2">
    <source>
        <dbReference type="SAM" id="Phobius"/>
    </source>
</evidence>
<keyword evidence="2" id="KW-0472">Membrane</keyword>
<feature type="transmembrane region" description="Helical" evidence="2">
    <location>
        <begin position="162"/>
        <end position="183"/>
    </location>
</feature>
<dbReference type="AlphaFoldDB" id="A0A8H3GEP3"/>
<comment type="caution">
    <text evidence="3">The sequence shown here is derived from an EMBL/GenBank/DDBJ whole genome shotgun (WGS) entry which is preliminary data.</text>
</comment>
<keyword evidence="2" id="KW-0812">Transmembrane</keyword>
<gene>
    <name evidence="3" type="ORF">RDB_LOCUS138880</name>
</gene>